<evidence type="ECO:0000256" key="4">
    <source>
        <dbReference type="ARBA" id="ARBA00023239"/>
    </source>
</evidence>
<protein>
    <recommendedName>
        <fullName evidence="7 9">Uroporphyrinogen-III synthase</fullName>
        <ecNumber evidence="3 9">4.2.1.75</ecNumber>
    </recommendedName>
</protein>
<feature type="domain" description="Tetrapyrrole biosynthesis uroporphyrinogen III synthase" evidence="10">
    <location>
        <begin position="29"/>
        <end position="251"/>
    </location>
</feature>
<evidence type="ECO:0000313" key="11">
    <source>
        <dbReference type="EMBL" id="PXW86633.1"/>
    </source>
</evidence>
<evidence type="ECO:0000256" key="9">
    <source>
        <dbReference type="RuleBase" id="RU366031"/>
    </source>
</evidence>
<dbReference type="GO" id="GO:0006782">
    <property type="term" value="P:protoporphyrinogen IX biosynthetic process"/>
    <property type="evidence" value="ECO:0007669"/>
    <property type="project" value="UniProtKB-UniRule"/>
</dbReference>
<comment type="catalytic activity">
    <reaction evidence="8 9">
        <text>hydroxymethylbilane = uroporphyrinogen III + H2O</text>
        <dbReference type="Rhea" id="RHEA:18965"/>
        <dbReference type="ChEBI" id="CHEBI:15377"/>
        <dbReference type="ChEBI" id="CHEBI:57308"/>
        <dbReference type="ChEBI" id="CHEBI:57845"/>
        <dbReference type="EC" id="4.2.1.75"/>
    </reaction>
</comment>
<dbReference type="EC" id="4.2.1.75" evidence="3 9"/>
<evidence type="ECO:0000256" key="8">
    <source>
        <dbReference type="ARBA" id="ARBA00048617"/>
    </source>
</evidence>
<dbReference type="RefSeq" id="WP_110395532.1">
    <property type="nucleotide sequence ID" value="NZ_JBHUHB010000001.1"/>
</dbReference>
<dbReference type="Gene3D" id="3.40.50.10090">
    <property type="match status" value="2"/>
</dbReference>
<keyword evidence="5 9" id="KW-0627">Porphyrin biosynthesis</keyword>
<dbReference type="InterPro" id="IPR036108">
    <property type="entry name" value="4pyrrol_syn_uPrphyn_synt_sf"/>
</dbReference>
<evidence type="ECO:0000256" key="6">
    <source>
        <dbReference type="ARBA" id="ARBA00037589"/>
    </source>
</evidence>
<comment type="caution">
    <text evidence="11">The sequence shown here is derived from an EMBL/GenBank/DDBJ whole genome shotgun (WGS) entry which is preliminary data.</text>
</comment>
<keyword evidence="4 9" id="KW-0456">Lyase</keyword>
<comment type="function">
    <text evidence="6 9">Catalyzes cyclization of the linear tetrapyrrole, hydroxymethylbilane, to the macrocyclic uroporphyrinogen III.</text>
</comment>
<dbReference type="InterPro" id="IPR039793">
    <property type="entry name" value="UROS/Hem4"/>
</dbReference>
<dbReference type="PANTHER" id="PTHR38042">
    <property type="entry name" value="UROPORPHYRINOGEN-III SYNTHASE, CHLOROPLASTIC"/>
    <property type="match status" value="1"/>
</dbReference>
<dbReference type="UniPathway" id="UPA00251">
    <property type="reaction ID" value="UER00320"/>
</dbReference>
<gene>
    <name evidence="11" type="ORF">DFR56_107154</name>
</gene>
<reference evidence="11 12" key="1">
    <citation type="submission" date="2018-05" db="EMBL/GenBank/DDBJ databases">
        <title>Genomic Encyclopedia of Type Strains, Phase IV (KMG-IV): sequencing the most valuable type-strain genomes for metagenomic binning, comparative biology and taxonomic classification.</title>
        <authorList>
            <person name="Goeker M."/>
        </authorList>
    </citation>
    <scope>NUCLEOTIDE SEQUENCE [LARGE SCALE GENOMIC DNA]</scope>
    <source>
        <strain evidence="11 12">DSM 28556</strain>
    </source>
</reference>
<dbReference type="InterPro" id="IPR003754">
    <property type="entry name" value="4pyrrol_synth_uPrphyn_synth"/>
</dbReference>
<accession>A0A2V3VX86</accession>
<evidence type="ECO:0000256" key="2">
    <source>
        <dbReference type="ARBA" id="ARBA00008133"/>
    </source>
</evidence>
<proteinExistence type="inferred from homology"/>
<dbReference type="SUPFAM" id="SSF69618">
    <property type="entry name" value="HemD-like"/>
    <property type="match status" value="1"/>
</dbReference>
<dbReference type="CDD" id="cd06578">
    <property type="entry name" value="HemD"/>
    <property type="match status" value="1"/>
</dbReference>
<name>A0A2V3VX86_9BACI</name>
<evidence type="ECO:0000256" key="1">
    <source>
        <dbReference type="ARBA" id="ARBA00004772"/>
    </source>
</evidence>
<dbReference type="GO" id="GO:0004852">
    <property type="term" value="F:uroporphyrinogen-III synthase activity"/>
    <property type="evidence" value="ECO:0007669"/>
    <property type="project" value="UniProtKB-UniRule"/>
</dbReference>
<dbReference type="EMBL" id="QJJQ01000007">
    <property type="protein sequence ID" value="PXW86633.1"/>
    <property type="molecule type" value="Genomic_DNA"/>
</dbReference>
<evidence type="ECO:0000256" key="7">
    <source>
        <dbReference type="ARBA" id="ARBA00040167"/>
    </source>
</evidence>
<comment type="similarity">
    <text evidence="2 9">Belongs to the uroporphyrinogen-III synthase family.</text>
</comment>
<sequence length="260" mass="30228">MGAWQRMTGMKTLQGKRILITREKSQAKEFARLIEKYKGIPIEVPLLHITCRNIIKKTKVELQTFDWIFFTSAHGVHCFFNQFKDNQFIQTLFATVGHKTEKALKEYGYKASFIPTTYNAEVMADEFFKRYPEADNILLVRGNISRQVLVNELTDRKRTFETIVVYDTKAYTNMKETLLHVLEEKKLDYVTFTSPSTVKTFMEMIEGHPTLQEFLTIPAVCIGTTTEKAAIKFQCKRTIVPEMFTIESMVEKLIEMETCN</sequence>
<keyword evidence="12" id="KW-1185">Reference proteome</keyword>
<evidence type="ECO:0000256" key="3">
    <source>
        <dbReference type="ARBA" id="ARBA00013109"/>
    </source>
</evidence>
<dbReference type="PANTHER" id="PTHR38042:SF1">
    <property type="entry name" value="UROPORPHYRINOGEN-III SYNTHASE, CHLOROPLASTIC"/>
    <property type="match status" value="1"/>
</dbReference>
<dbReference type="GO" id="GO:0006780">
    <property type="term" value="P:uroporphyrinogen III biosynthetic process"/>
    <property type="evidence" value="ECO:0007669"/>
    <property type="project" value="UniProtKB-UniRule"/>
</dbReference>
<dbReference type="AlphaFoldDB" id="A0A2V3VX86"/>
<comment type="pathway">
    <text evidence="1 9">Porphyrin-containing compound metabolism; protoporphyrin-IX biosynthesis; coproporphyrinogen-III from 5-aminolevulinate: step 3/4.</text>
</comment>
<dbReference type="OrthoDB" id="9815856at2"/>
<dbReference type="Proteomes" id="UP000247978">
    <property type="component" value="Unassembled WGS sequence"/>
</dbReference>
<dbReference type="Pfam" id="PF02602">
    <property type="entry name" value="HEM4"/>
    <property type="match status" value="1"/>
</dbReference>
<evidence type="ECO:0000259" key="10">
    <source>
        <dbReference type="Pfam" id="PF02602"/>
    </source>
</evidence>
<evidence type="ECO:0000313" key="12">
    <source>
        <dbReference type="Proteomes" id="UP000247978"/>
    </source>
</evidence>
<organism evidence="11 12">
    <name type="scientific">Pseudogracilibacillus auburnensis</name>
    <dbReference type="NCBI Taxonomy" id="1494959"/>
    <lineage>
        <taxon>Bacteria</taxon>
        <taxon>Bacillati</taxon>
        <taxon>Bacillota</taxon>
        <taxon>Bacilli</taxon>
        <taxon>Bacillales</taxon>
        <taxon>Bacillaceae</taxon>
        <taxon>Pseudogracilibacillus</taxon>
    </lineage>
</organism>
<evidence type="ECO:0000256" key="5">
    <source>
        <dbReference type="ARBA" id="ARBA00023244"/>
    </source>
</evidence>